<dbReference type="Pfam" id="PF02801">
    <property type="entry name" value="Ketoacyl-synt_C"/>
    <property type="match status" value="1"/>
</dbReference>
<dbReference type="CDD" id="cd00834">
    <property type="entry name" value="KAS_I_II"/>
    <property type="match status" value="1"/>
</dbReference>
<proteinExistence type="inferred from homology"/>
<dbReference type="SMART" id="SM00825">
    <property type="entry name" value="PKS_KS"/>
    <property type="match status" value="1"/>
</dbReference>
<dbReference type="Gene3D" id="3.40.47.10">
    <property type="match status" value="1"/>
</dbReference>
<dbReference type="GO" id="GO:0004315">
    <property type="term" value="F:3-oxoacyl-[acyl-carrier-protein] synthase activity"/>
    <property type="evidence" value="ECO:0007669"/>
    <property type="project" value="InterPro"/>
</dbReference>
<dbReference type="InterPro" id="IPR014030">
    <property type="entry name" value="Ketoacyl_synth_N"/>
</dbReference>
<dbReference type="PROSITE" id="PS00606">
    <property type="entry name" value="KS3_1"/>
    <property type="match status" value="1"/>
</dbReference>
<dbReference type="InterPro" id="IPR016039">
    <property type="entry name" value="Thiolase-like"/>
</dbReference>
<accession>A0AAD0Q0U3</accession>
<feature type="domain" description="Ketosynthase family 3 (KS3)" evidence="5">
    <location>
        <begin position="3"/>
        <end position="412"/>
    </location>
</feature>
<dbReference type="PANTHER" id="PTHR11712:SF347">
    <property type="entry name" value="BETA KETOACYL-ACYL CARRIER PROTEIN SYNTHASE"/>
    <property type="match status" value="1"/>
</dbReference>
<dbReference type="Proteomes" id="UP000253779">
    <property type="component" value="Chromosome"/>
</dbReference>
<dbReference type="GeneID" id="97756650"/>
<comment type="similarity">
    <text evidence="1 4">Belongs to the thiolase-like superfamily. Beta-ketoacyl-ACP synthases family.</text>
</comment>
<dbReference type="AlphaFoldDB" id="A0AAD0Q0U3"/>
<reference evidence="7" key="2">
    <citation type="submission" date="2022-07" db="EMBL/GenBank/DDBJ databases">
        <title>Genomic of Streptomyces cavourensis F2.</title>
        <authorList>
            <person name="Hu S."/>
            <person name="Liang W."/>
        </authorList>
    </citation>
    <scope>NUCLEOTIDE SEQUENCE</scope>
    <source>
        <strain evidence="7">F2</strain>
    </source>
</reference>
<evidence type="ECO:0000256" key="2">
    <source>
        <dbReference type="ARBA" id="ARBA00022679"/>
    </source>
</evidence>
<dbReference type="Proteomes" id="UP001058236">
    <property type="component" value="Chromosome"/>
</dbReference>
<dbReference type="InterPro" id="IPR018201">
    <property type="entry name" value="Ketoacyl_synth_AS"/>
</dbReference>
<dbReference type="PANTHER" id="PTHR11712">
    <property type="entry name" value="POLYKETIDE SYNTHASE-RELATED"/>
    <property type="match status" value="1"/>
</dbReference>
<evidence type="ECO:0000313" key="6">
    <source>
        <dbReference type="EMBL" id="AXI70123.1"/>
    </source>
</evidence>
<keyword evidence="3" id="KW-0012">Acyltransferase</keyword>
<dbReference type="Pfam" id="PF00109">
    <property type="entry name" value="ketoacyl-synt"/>
    <property type="match status" value="1"/>
</dbReference>
<dbReference type="InterPro" id="IPR000794">
    <property type="entry name" value="Beta-ketoacyl_synthase"/>
</dbReference>
<protein>
    <submittedName>
        <fullName evidence="6">Beta-ketoacyl-[acyl-carrier-protein] synthase family protein</fullName>
    </submittedName>
</protein>
<evidence type="ECO:0000259" key="5">
    <source>
        <dbReference type="PROSITE" id="PS52004"/>
    </source>
</evidence>
<dbReference type="FunFam" id="3.40.47.10:FF:000029">
    <property type="entry name" value="3-oxoacyl-[acyl-carrier-protein] synthase 1"/>
    <property type="match status" value="1"/>
</dbReference>
<dbReference type="InterPro" id="IPR014031">
    <property type="entry name" value="Ketoacyl_synth_C"/>
</dbReference>
<keyword evidence="2 4" id="KW-0808">Transferase</keyword>
<evidence type="ECO:0000313" key="7">
    <source>
        <dbReference type="EMBL" id="UTR80275.1"/>
    </source>
</evidence>
<dbReference type="SUPFAM" id="SSF53901">
    <property type="entry name" value="Thiolase-like"/>
    <property type="match status" value="1"/>
</dbReference>
<reference evidence="6 8" key="1">
    <citation type="submission" date="2018-07" db="EMBL/GenBank/DDBJ databases">
        <title>Complete genome sequence of soil actinomycete Streptomyces cavourensis tj430.</title>
        <authorList>
            <person name="Wang P."/>
            <person name="Huang Y."/>
        </authorList>
    </citation>
    <scope>NUCLEOTIDE SEQUENCE [LARGE SCALE GENOMIC DNA]</scope>
    <source>
        <strain evidence="6 8">TJ430</strain>
    </source>
</reference>
<organism evidence="6 8">
    <name type="scientific">Streptomyces cavourensis</name>
    <dbReference type="NCBI Taxonomy" id="67258"/>
    <lineage>
        <taxon>Bacteria</taxon>
        <taxon>Bacillati</taxon>
        <taxon>Actinomycetota</taxon>
        <taxon>Actinomycetes</taxon>
        <taxon>Kitasatosporales</taxon>
        <taxon>Streptomycetaceae</taxon>
        <taxon>Streptomyces</taxon>
    </lineage>
</organism>
<dbReference type="GO" id="GO:0006633">
    <property type="term" value="P:fatty acid biosynthetic process"/>
    <property type="evidence" value="ECO:0007669"/>
    <property type="project" value="InterPro"/>
</dbReference>
<keyword evidence="9" id="KW-1185">Reference proteome</keyword>
<dbReference type="PROSITE" id="PS52004">
    <property type="entry name" value="KS3_2"/>
    <property type="match status" value="1"/>
</dbReference>
<dbReference type="EMBL" id="CP030930">
    <property type="protein sequence ID" value="AXI70123.1"/>
    <property type="molecule type" value="Genomic_DNA"/>
</dbReference>
<sequence>MNRPAIAVTGLGMITPAGLTTDTTWDGVCRGGSFARTVPELHGCAVDFACTVTGIDLDGAVGGRSAFRMGRYVKFAVLAAREAVADAGLDPAHWDGARVAVVVGTSSGGSAGLTEQAVALERRGPEATSPSGILLTIPSMPAAEIAIQMKATGPSLAPCTACSSGVTALSVARDMLALGQCDIAIAGATESIVFPVAMTGFARSGAAALRDTDGPEGGDPARLCRPFAADRAGLVMGEGAAIMVLERAADARARGAAPRALLAGTGATTDAHHPTSPHPSGAVAQAAVEAALRDAGWRAEDVDHVNAHGTSTPLNDATEAALIGRAYPHRPPVTAPKGVLGHCMGAAGAIEAGLTVLTLQHGIVPPIANLDAPDPGFAIDCVTKTPREVPVRRAVSHSFGFGGQNAVIALEAP</sequence>
<evidence type="ECO:0000313" key="9">
    <source>
        <dbReference type="Proteomes" id="UP001058236"/>
    </source>
</evidence>
<dbReference type="InterPro" id="IPR020841">
    <property type="entry name" value="PKS_Beta-ketoAc_synthase_dom"/>
</dbReference>
<evidence type="ECO:0000256" key="1">
    <source>
        <dbReference type="ARBA" id="ARBA00008467"/>
    </source>
</evidence>
<name>A0AAD0Q0U3_9ACTN</name>
<evidence type="ECO:0000256" key="3">
    <source>
        <dbReference type="ARBA" id="ARBA00023315"/>
    </source>
</evidence>
<dbReference type="EMBL" id="CP101397">
    <property type="protein sequence ID" value="UTR80275.1"/>
    <property type="molecule type" value="Genomic_DNA"/>
</dbReference>
<evidence type="ECO:0000256" key="4">
    <source>
        <dbReference type="RuleBase" id="RU003694"/>
    </source>
</evidence>
<dbReference type="KEGG" id="scav:CVT27_01595"/>
<dbReference type="RefSeq" id="WP_114929011.1">
    <property type="nucleotide sequence ID" value="NZ_BMSP01000017.1"/>
</dbReference>
<evidence type="ECO:0000313" key="8">
    <source>
        <dbReference type="Proteomes" id="UP000253779"/>
    </source>
</evidence>
<gene>
    <name evidence="6" type="ORF">DTW94_01675</name>
    <name evidence="7" type="ORF">NLU04_18220</name>
</gene>